<dbReference type="InterPro" id="IPR013083">
    <property type="entry name" value="Znf_RING/FYVE/PHD"/>
</dbReference>
<feature type="domain" description="B30.2/SPRY" evidence="11">
    <location>
        <begin position="247"/>
        <end position="440"/>
    </location>
</feature>
<dbReference type="SUPFAM" id="SSF57850">
    <property type="entry name" value="RING/U-box"/>
    <property type="match status" value="1"/>
</dbReference>
<dbReference type="OMA" id="KSCAMEQ"/>
<reference evidence="13" key="1">
    <citation type="journal article" date="2014" name="PLoS ONE">
        <title>The genome and linkage map of the northern pike (Esox lucius): conserved synteny revealed between the salmonid sister group and the Neoteleostei.</title>
        <authorList>
            <person name="Rondeau E.B."/>
            <person name="Minkley D.R."/>
            <person name="Leong J.S."/>
            <person name="Messmer A.M."/>
            <person name="Jantzen J.R."/>
            <person name="von Schalburg K.R."/>
            <person name="Lemon C."/>
            <person name="Bird N.H."/>
            <person name="Koop B.F."/>
        </authorList>
    </citation>
    <scope>NUCLEOTIDE SEQUENCE</scope>
</reference>
<accession>A0A6Q2X3X4</accession>
<dbReference type="InterPro" id="IPR017907">
    <property type="entry name" value="Znf_RING_CS"/>
</dbReference>
<dbReference type="SUPFAM" id="SSF57845">
    <property type="entry name" value="B-box zinc-binding domain"/>
    <property type="match status" value="1"/>
</dbReference>
<keyword evidence="4" id="KW-0479">Metal-binding</keyword>
<dbReference type="Pfam" id="PF13765">
    <property type="entry name" value="PRY"/>
    <property type="match status" value="1"/>
</dbReference>
<comment type="subcellular location">
    <subcellularLocation>
        <location evidence="1">Cytoplasm</location>
    </subcellularLocation>
</comment>
<dbReference type="PROSITE" id="PS50188">
    <property type="entry name" value="B302_SPRY"/>
    <property type="match status" value="1"/>
</dbReference>
<evidence type="ECO:0000259" key="10">
    <source>
        <dbReference type="PROSITE" id="PS50119"/>
    </source>
</evidence>
<keyword evidence="5 7" id="KW-0863">Zinc-finger</keyword>
<evidence type="ECO:0000313" key="12">
    <source>
        <dbReference type="Ensembl" id="ENSELUP00000047796.2"/>
    </source>
</evidence>
<dbReference type="InterPro" id="IPR001841">
    <property type="entry name" value="Znf_RING"/>
</dbReference>
<dbReference type="GeneTree" id="ENSGT00970000193390"/>
<reference evidence="12 13" key="2">
    <citation type="submission" date="2020-02" db="EMBL/GenBank/DDBJ databases">
        <title>Esox lucius (northern pike) genome, fEsoLuc1, primary haplotype.</title>
        <authorList>
            <person name="Myers G."/>
            <person name="Karagic N."/>
            <person name="Meyer A."/>
            <person name="Pippel M."/>
            <person name="Reichard M."/>
            <person name="Winkler S."/>
            <person name="Tracey A."/>
            <person name="Sims Y."/>
            <person name="Howe K."/>
            <person name="Rhie A."/>
            <person name="Formenti G."/>
            <person name="Durbin R."/>
            <person name="Fedrigo O."/>
            <person name="Jarvis E.D."/>
        </authorList>
    </citation>
    <scope>NUCLEOTIDE SEQUENCE [LARGE SCALE GENOMIC DNA]</scope>
</reference>
<keyword evidence="8" id="KW-0175">Coiled coil</keyword>
<dbReference type="SUPFAM" id="SSF49899">
    <property type="entry name" value="Concanavalin A-like lectins/glucanases"/>
    <property type="match status" value="1"/>
</dbReference>
<sequence length="464" mass="52862">SVSEYRKEDQTSCPLCNDMLRDPVTLSCSHRVCPACIHECWKQPGPQECPVFNKRFLMAAEMSEVLCSQHGEKFKLFCLDDKQLICVICQASRKHKTHNCSPIDEVAQDQKDKLQSTLNSLKEKLRVLSEINQNCAEHISIQAQLTESQIKVQFEKLHQLLQEEEAARIAKLREEEQQKIQAMEEKIEEMNRDRSSYTDKIRTLEQELEAEDIKFLQNYESMMERAQCKLPEPIVASGELIDMAKHLGNLQFRVWEKMLDIIKYTPVILNPNTSQPLLILSEDLTSVKQCDDNDETLHLPDNPERFDTLKMVLGSEGFRSGTHSWVIEVGENTHWSLGVMTGSAQRKGNIESGCWQYGFIDGKYKTQCPSGSDTLVTVKQKPLRVRVQLDYDGGKLSFSDPDNKTLLHTFTNTFTEEAFPFCFNGCKLNPMKILPVKASVTVENANEALQNTISTLNLCSSNQS</sequence>
<reference evidence="12" key="3">
    <citation type="submission" date="2025-05" db="UniProtKB">
        <authorList>
            <consortium name="Ensembl"/>
        </authorList>
    </citation>
    <scope>IDENTIFICATION</scope>
</reference>
<dbReference type="CDD" id="cd12893">
    <property type="entry name" value="SPRY_PRY_TRIM35"/>
    <property type="match status" value="1"/>
</dbReference>
<dbReference type="Gene3D" id="2.60.120.920">
    <property type="match status" value="1"/>
</dbReference>
<evidence type="ECO:0000256" key="6">
    <source>
        <dbReference type="ARBA" id="ARBA00022833"/>
    </source>
</evidence>
<dbReference type="SMART" id="SM00336">
    <property type="entry name" value="BBOX"/>
    <property type="match status" value="1"/>
</dbReference>
<dbReference type="GO" id="GO:0005737">
    <property type="term" value="C:cytoplasm"/>
    <property type="evidence" value="ECO:0007669"/>
    <property type="project" value="UniProtKB-SubCell"/>
</dbReference>
<dbReference type="InterPro" id="IPR050143">
    <property type="entry name" value="TRIM/RBCC"/>
</dbReference>
<feature type="domain" description="RING-type" evidence="9">
    <location>
        <begin position="13"/>
        <end position="53"/>
    </location>
</feature>
<protein>
    <recommendedName>
        <fullName evidence="14">Tripartite motif containing 35-13</fullName>
    </recommendedName>
</protein>
<dbReference type="InterPro" id="IPR000315">
    <property type="entry name" value="Znf_B-box"/>
</dbReference>
<dbReference type="SMART" id="SM00589">
    <property type="entry name" value="PRY"/>
    <property type="match status" value="1"/>
</dbReference>
<dbReference type="SMART" id="SM00449">
    <property type="entry name" value="SPRY"/>
    <property type="match status" value="1"/>
</dbReference>
<evidence type="ECO:0000256" key="3">
    <source>
        <dbReference type="ARBA" id="ARBA00022490"/>
    </source>
</evidence>
<dbReference type="Ensembl" id="ENSELUT00000100321.1">
    <property type="protein sequence ID" value="ENSELUP00000093629.1"/>
    <property type="gene ID" value="ENSELUG00000038377.1"/>
</dbReference>
<dbReference type="Ensembl" id="ENSELUT00000100707.1">
    <property type="protein sequence ID" value="ENSELUP00000084508.1"/>
    <property type="gene ID" value="ENSELUG00000035557.1"/>
</dbReference>
<dbReference type="InterPro" id="IPR043136">
    <property type="entry name" value="B30.2/SPRY_sf"/>
</dbReference>
<dbReference type="InterPro" id="IPR013320">
    <property type="entry name" value="ConA-like_dom_sf"/>
</dbReference>
<feature type="coiled-coil region" evidence="8">
    <location>
        <begin position="166"/>
        <end position="214"/>
    </location>
</feature>
<dbReference type="PANTHER" id="PTHR24103">
    <property type="entry name" value="E3 UBIQUITIN-PROTEIN LIGASE TRIM"/>
    <property type="match status" value="1"/>
</dbReference>
<dbReference type="InterPro" id="IPR001870">
    <property type="entry name" value="B30.2/SPRY"/>
</dbReference>
<evidence type="ECO:0000259" key="9">
    <source>
        <dbReference type="PROSITE" id="PS50089"/>
    </source>
</evidence>
<evidence type="ECO:0000259" key="11">
    <source>
        <dbReference type="PROSITE" id="PS50188"/>
    </source>
</evidence>
<dbReference type="InterPro" id="IPR018957">
    <property type="entry name" value="Znf_C3HC4_RING-type"/>
</dbReference>
<dbReference type="PROSITE" id="PS50089">
    <property type="entry name" value="ZF_RING_2"/>
    <property type="match status" value="1"/>
</dbReference>
<evidence type="ECO:0000256" key="2">
    <source>
        <dbReference type="ARBA" id="ARBA00008518"/>
    </source>
</evidence>
<dbReference type="GO" id="GO:0008270">
    <property type="term" value="F:zinc ion binding"/>
    <property type="evidence" value="ECO:0007669"/>
    <property type="project" value="UniProtKB-KW"/>
</dbReference>
<dbReference type="Pfam" id="PF00097">
    <property type="entry name" value="zf-C3HC4"/>
    <property type="match status" value="1"/>
</dbReference>
<dbReference type="InterPro" id="IPR003879">
    <property type="entry name" value="Butyrophylin_SPRY"/>
</dbReference>
<evidence type="ECO:0000256" key="7">
    <source>
        <dbReference type="PROSITE-ProRule" id="PRU00024"/>
    </source>
</evidence>
<dbReference type="PRINTS" id="PR01407">
    <property type="entry name" value="BUTYPHLNCDUF"/>
</dbReference>
<dbReference type="InterPro" id="IPR006574">
    <property type="entry name" value="PRY"/>
</dbReference>
<dbReference type="Ensembl" id="ENSELUT00000100941.1">
    <property type="protein sequence ID" value="ENSELUP00000086459.1"/>
    <property type="gene ID" value="ENSELUG00000036405.1"/>
</dbReference>
<keyword evidence="6" id="KW-0862">Zinc</keyword>
<evidence type="ECO:0000256" key="1">
    <source>
        <dbReference type="ARBA" id="ARBA00004496"/>
    </source>
</evidence>
<keyword evidence="13" id="KW-1185">Reference proteome</keyword>
<evidence type="ECO:0000256" key="4">
    <source>
        <dbReference type="ARBA" id="ARBA00022723"/>
    </source>
</evidence>
<organism evidence="12 13">
    <name type="scientific">Esox lucius</name>
    <name type="common">Northern pike</name>
    <dbReference type="NCBI Taxonomy" id="8010"/>
    <lineage>
        <taxon>Eukaryota</taxon>
        <taxon>Metazoa</taxon>
        <taxon>Chordata</taxon>
        <taxon>Craniata</taxon>
        <taxon>Vertebrata</taxon>
        <taxon>Euteleostomi</taxon>
        <taxon>Actinopterygii</taxon>
        <taxon>Neopterygii</taxon>
        <taxon>Teleostei</taxon>
        <taxon>Protacanthopterygii</taxon>
        <taxon>Esociformes</taxon>
        <taxon>Esocidae</taxon>
        <taxon>Esox</taxon>
    </lineage>
</organism>
<evidence type="ECO:0000256" key="5">
    <source>
        <dbReference type="ARBA" id="ARBA00022771"/>
    </source>
</evidence>
<keyword evidence="3" id="KW-0963">Cytoplasm</keyword>
<evidence type="ECO:0000256" key="8">
    <source>
        <dbReference type="SAM" id="Coils"/>
    </source>
</evidence>
<evidence type="ECO:0000313" key="13">
    <source>
        <dbReference type="Proteomes" id="UP000265140"/>
    </source>
</evidence>
<dbReference type="PROSITE" id="PS50119">
    <property type="entry name" value="ZF_BBOX"/>
    <property type="match status" value="1"/>
</dbReference>
<dbReference type="InterPro" id="IPR003877">
    <property type="entry name" value="SPRY_dom"/>
</dbReference>
<dbReference type="Pfam" id="PF00622">
    <property type="entry name" value="SPRY"/>
    <property type="match status" value="1"/>
</dbReference>
<dbReference type="PROSITE" id="PS00518">
    <property type="entry name" value="ZF_RING_1"/>
    <property type="match status" value="1"/>
</dbReference>
<dbReference type="Ensembl" id="ENSELUT00000085402.2">
    <property type="protein sequence ID" value="ENSELUP00000047796.2"/>
    <property type="gene ID" value="ENSELUG00000040792.1"/>
</dbReference>
<feature type="domain" description="B box-type" evidence="10">
    <location>
        <begin position="62"/>
        <end position="103"/>
    </location>
</feature>
<name>A0A6Q2X3X4_ESOLU</name>
<dbReference type="Gene3D" id="3.30.160.60">
    <property type="entry name" value="Classic Zinc Finger"/>
    <property type="match status" value="1"/>
</dbReference>
<feature type="coiled-coil region" evidence="8">
    <location>
        <begin position="104"/>
        <end position="131"/>
    </location>
</feature>
<dbReference type="AlphaFoldDB" id="A0A6Q2X3X4"/>
<proteinExistence type="inferred from homology"/>
<evidence type="ECO:0008006" key="14">
    <source>
        <dbReference type="Google" id="ProtNLM"/>
    </source>
</evidence>
<comment type="similarity">
    <text evidence="2">Belongs to the TRIM/RBCC family.</text>
</comment>
<dbReference type="Gene3D" id="3.30.40.10">
    <property type="entry name" value="Zinc/RING finger domain, C3HC4 (zinc finger)"/>
    <property type="match status" value="1"/>
</dbReference>
<dbReference type="Proteomes" id="UP000265140">
    <property type="component" value="Chromosome 22"/>
</dbReference>
<dbReference type="Pfam" id="PF00643">
    <property type="entry name" value="zf-B_box"/>
    <property type="match status" value="1"/>
</dbReference>